<proteinExistence type="inferred from homology"/>
<evidence type="ECO:0000313" key="6">
    <source>
        <dbReference type="Proteomes" id="UP001205603"/>
    </source>
</evidence>
<dbReference type="SUPFAM" id="SSF116734">
    <property type="entry name" value="DNA methylase specificity domain"/>
    <property type="match status" value="2"/>
</dbReference>
<evidence type="ECO:0000313" key="5">
    <source>
        <dbReference type="EMBL" id="MCP9611727.1"/>
    </source>
</evidence>
<comment type="caution">
    <text evidence="5">The sequence shown here is derived from an EMBL/GenBank/DDBJ whole genome shotgun (WGS) entry which is preliminary data.</text>
</comment>
<evidence type="ECO:0000259" key="4">
    <source>
        <dbReference type="Pfam" id="PF01420"/>
    </source>
</evidence>
<dbReference type="InterPro" id="IPR051212">
    <property type="entry name" value="Type-I_RE_S_subunit"/>
</dbReference>
<name>A0ABT1MGH1_9BACT</name>
<keyword evidence="2" id="KW-0680">Restriction system</keyword>
<dbReference type="PANTHER" id="PTHR43140:SF1">
    <property type="entry name" value="TYPE I RESTRICTION ENZYME ECOKI SPECIFICITY SUBUNIT"/>
    <property type="match status" value="1"/>
</dbReference>
<dbReference type="GO" id="GO:0004519">
    <property type="term" value="F:endonuclease activity"/>
    <property type="evidence" value="ECO:0007669"/>
    <property type="project" value="UniProtKB-KW"/>
</dbReference>
<evidence type="ECO:0000256" key="2">
    <source>
        <dbReference type="ARBA" id="ARBA00022747"/>
    </source>
</evidence>
<dbReference type="PANTHER" id="PTHR43140">
    <property type="entry name" value="TYPE-1 RESTRICTION ENZYME ECOKI SPECIFICITY PROTEIN"/>
    <property type="match status" value="1"/>
</dbReference>
<protein>
    <submittedName>
        <fullName evidence="5">Restriction endonuclease subunit S</fullName>
        <ecNumber evidence="5">3.1.21.-</ecNumber>
    </submittedName>
</protein>
<organism evidence="5 6">
    <name type="scientific">Coprobacter tertius</name>
    <dbReference type="NCBI Taxonomy" id="2944915"/>
    <lineage>
        <taxon>Bacteria</taxon>
        <taxon>Pseudomonadati</taxon>
        <taxon>Bacteroidota</taxon>
        <taxon>Bacteroidia</taxon>
        <taxon>Bacteroidales</taxon>
        <taxon>Barnesiellaceae</taxon>
        <taxon>Coprobacter</taxon>
    </lineage>
</organism>
<evidence type="ECO:0000256" key="1">
    <source>
        <dbReference type="ARBA" id="ARBA00010923"/>
    </source>
</evidence>
<feature type="domain" description="Type I restriction modification DNA specificity" evidence="4">
    <location>
        <begin position="251"/>
        <end position="385"/>
    </location>
</feature>
<dbReference type="InterPro" id="IPR000055">
    <property type="entry name" value="Restrct_endonuc_typeI_TRD"/>
</dbReference>
<comment type="similarity">
    <text evidence="1">Belongs to the type-I restriction system S methylase family.</text>
</comment>
<dbReference type="InterPro" id="IPR044946">
    <property type="entry name" value="Restrct_endonuc_typeI_TRD_sf"/>
</dbReference>
<keyword evidence="5" id="KW-0255">Endonuclease</keyword>
<keyword evidence="3" id="KW-0238">DNA-binding</keyword>
<dbReference type="GO" id="GO:0016787">
    <property type="term" value="F:hydrolase activity"/>
    <property type="evidence" value="ECO:0007669"/>
    <property type="project" value="UniProtKB-KW"/>
</dbReference>
<reference evidence="5 6" key="1">
    <citation type="submission" date="2022-07" db="EMBL/GenBank/DDBJ databases">
        <title>Fecal culturing of patients with breast cancer.</title>
        <authorList>
            <person name="Teng N.M.Y."/>
            <person name="Kiu R."/>
            <person name="Evans R."/>
            <person name="Baker D.J."/>
            <person name="Zenner C."/>
            <person name="Robinson S.D."/>
            <person name="Hall L.J."/>
        </authorList>
    </citation>
    <scope>NUCLEOTIDE SEQUENCE [LARGE SCALE GENOMIC DNA]</scope>
    <source>
        <strain evidence="5 6">LH1063</strain>
    </source>
</reference>
<sequence>MYKYNQYTDSGLEWLGEIPAHWKMIPLSLCFSENKEINSSLSDITSLQFKQGEIIQKPETKFDSELAKVLEKYTIIKPNDIIVNGLNLNYDFLTQRIAIAKQNGIITSAYISLRPQKKINPFYYCYYLKSMDFQKVLNGMGVGIRLTLSYNELKRIYIPLPPITEQDRIAKFLDFKCQQIDTTIAKIESIIDCLKEQRLMTIQTAITKGINSEAKYTDSGVDWIDRIPSHWKVKKLKYALKQINIKRSSINNNLPYIGMENVESWTGKFIGSDSEVEGLSNYFHAGNVLFGKLRPYLAKVYRANTDGLCSTEFIVYDVLDNNSMYIQNLLLSPSFINIVNASTYGSKMPRANSNFIGNLKIAIPPPIEQKQIANYLNNINKKIEAAIHLKQDEITHLKEYKHSLINSIVTGKIKITKDDE</sequence>
<dbReference type="Proteomes" id="UP001205603">
    <property type="component" value="Unassembled WGS sequence"/>
</dbReference>
<accession>A0ABT1MGH1</accession>
<dbReference type="EMBL" id="JANDHW010000005">
    <property type="protein sequence ID" value="MCP9611727.1"/>
    <property type="molecule type" value="Genomic_DNA"/>
</dbReference>
<dbReference type="Gene3D" id="3.90.220.20">
    <property type="entry name" value="DNA methylase specificity domains"/>
    <property type="match status" value="3"/>
</dbReference>
<keyword evidence="5" id="KW-0540">Nuclease</keyword>
<dbReference type="RefSeq" id="WP_255026712.1">
    <property type="nucleotide sequence ID" value="NZ_JANDHW010000005.1"/>
</dbReference>
<feature type="domain" description="Type I restriction modification DNA specificity" evidence="4">
    <location>
        <begin position="96"/>
        <end position="182"/>
    </location>
</feature>
<keyword evidence="5" id="KW-0378">Hydrolase</keyword>
<evidence type="ECO:0000256" key="3">
    <source>
        <dbReference type="ARBA" id="ARBA00023125"/>
    </source>
</evidence>
<keyword evidence="6" id="KW-1185">Reference proteome</keyword>
<gene>
    <name evidence="5" type="ORF">NMU02_06455</name>
</gene>
<dbReference type="Pfam" id="PF01420">
    <property type="entry name" value="Methylase_S"/>
    <property type="match status" value="2"/>
</dbReference>
<dbReference type="EC" id="3.1.21.-" evidence="5"/>
<dbReference type="CDD" id="cd16961">
    <property type="entry name" value="RMtype1_S_TRD-CR_like"/>
    <property type="match status" value="1"/>
</dbReference>